<dbReference type="EMBL" id="LXQA010347540">
    <property type="protein sequence ID" value="MCI45718.1"/>
    <property type="molecule type" value="Genomic_DNA"/>
</dbReference>
<accession>A0A392SA48</accession>
<proteinExistence type="predicted"/>
<sequence length="57" mass="6055">CAAPCAVFFCCPIFLLVAAPRAELCFRAGWFSGSCAARRFVLRRAQACAAPRAGFVG</sequence>
<dbReference type="AlphaFoldDB" id="A0A392SA48"/>
<evidence type="ECO:0000256" key="1">
    <source>
        <dbReference type="SAM" id="SignalP"/>
    </source>
</evidence>
<feature type="chain" id="PRO_5017453146" evidence="1">
    <location>
        <begin position="19"/>
        <end position="57"/>
    </location>
</feature>
<organism evidence="2 3">
    <name type="scientific">Trifolium medium</name>
    <dbReference type="NCBI Taxonomy" id="97028"/>
    <lineage>
        <taxon>Eukaryota</taxon>
        <taxon>Viridiplantae</taxon>
        <taxon>Streptophyta</taxon>
        <taxon>Embryophyta</taxon>
        <taxon>Tracheophyta</taxon>
        <taxon>Spermatophyta</taxon>
        <taxon>Magnoliopsida</taxon>
        <taxon>eudicotyledons</taxon>
        <taxon>Gunneridae</taxon>
        <taxon>Pentapetalae</taxon>
        <taxon>rosids</taxon>
        <taxon>fabids</taxon>
        <taxon>Fabales</taxon>
        <taxon>Fabaceae</taxon>
        <taxon>Papilionoideae</taxon>
        <taxon>50 kb inversion clade</taxon>
        <taxon>NPAAA clade</taxon>
        <taxon>Hologalegina</taxon>
        <taxon>IRL clade</taxon>
        <taxon>Trifolieae</taxon>
        <taxon>Trifolium</taxon>
    </lineage>
</organism>
<feature type="signal peptide" evidence="1">
    <location>
        <begin position="1"/>
        <end position="18"/>
    </location>
</feature>
<reference evidence="2 3" key="1">
    <citation type="journal article" date="2018" name="Front. Plant Sci.">
        <title>Red Clover (Trifolium pratense) and Zigzag Clover (T. medium) - A Picture of Genomic Similarities and Differences.</title>
        <authorList>
            <person name="Dluhosova J."/>
            <person name="Istvanek J."/>
            <person name="Nedelnik J."/>
            <person name="Repkova J."/>
        </authorList>
    </citation>
    <scope>NUCLEOTIDE SEQUENCE [LARGE SCALE GENOMIC DNA]</scope>
    <source>
        <strain evidence="3">cv. 10/8</strain>
        <tissue evidence="2">Leaf</tissue>
    </source>
</reference>
<protein>
    <submittedName>
        <fullName evidence="2">Uncharacterized protein</fullName>
    </submittedName>
</protein>
<keyword evidence="3" id="KW-1185">Reference proteome</keyword>
<comment type="caution">
    <text evidence="2">The sequence shown here is derived from an EMBL/GenBank/DDBJ whole genome shotgun (WGS) entry which is preliminary data.</text>
</comment>
<evidence type="ECO:0000313" key="3">
    <source>
        <dbReference type="Proteomes" id="UP000265520"/>
    </source>
</evidence>
<evidence type="ECO:0000313" key="2">
    <source>
        <dbReference type="EMBL" id="MCI45718.1"/>
    </source>
</evidence>
<dbReference type="Proteomes" id="UP000265520">
    <property type="component" value="Unassembled WGS sequence"/>
</dbReference>
<name>A0A392SA48_9FABA</name>
<feature type="non-terminal residue" evidence="2">
    <location>
        <position position="1"/>
    </location>
</feature>
<keyword evidence="1" id="KW-0732">Signal</keyword>